<organism evidence="2">
    <name type="scientific">marine sediment metagenome</name>
    <dbReference type="NCBI Taxonomy" id="412755"/>
    <lineage>
        <taxon>unclassified sequences</taxon>
        <taxon>metagenomes</taxon>
        <taxon>ecological metagenomes</taxon>
    </lineage>
</organism>
<reference evidence="2" key="1">
    <citation type="journal article" date="2014" name="Front. Microbiol.">
        <title>High frequency of phylogenetically diverse reductive dehalogenase-homologous genes in deep subseafloor sedimentary metagenomes.</title>
        <authorList>
            <person name="Kawai M."/>
            <person name="Futagami T."/>
            <person name="Toyoda A."/>
            <person name="Takaki Y."/>
            <person name="Nishi S."/>
            <person name="Hori S."/>
            <person name="Arai W."/>
            <person name="Tsubouchi T."/>
            <person name="Morono Y."/>
            <person name="Uchiyama I."/>
            <person name="Ito T."/>
            <person name="Fujiyama A."/>
            <person name="Inagaki F."/>
            <person name="Takami H."/>
        </authorList>
    </citation>
    <scope>NUCLEOTIDE SEQUENCE</scope>
    <source>
        <strain evidence="2">Expedition CK06-06</strain>
    </source>
</reference>
<evidence type="ECO:0000259" key="1">
    <source>
        <dbReference type="Pfam" id="PF05048"/>
    </source>
</evidence>
<dbReference type="AlphaFoldDB" id="X1FVW7"/>
<dbReference type="InterPro" id="IPR012334">
    <property type="entry name" value="Pectin_lyas_fold"/>
</dbReference>
<dbReference type="EMBL" id="BARU01017873">
    <property type="protein sequence ID" value="GAH49806.1"/>
    <property type="molecule type" value="Genomic_DNA"/>
</dbReference>
<protein>
    <recommendedName>
        <fullName evidence="1">Periplasmic copper-binding protein NosD beta helix domain-containing protein</fullName>
    </recommendedName>
</protein>
<dbReference type="Gene3D" id="2.160.20.10">
    <property type="entry name" value="Single-stranded right-handed beta-helix, Pectin lyase-like"/>
    <property type="match status" value="1"/>
</dbReference>
<name>X1FVW7_9ZZZZ</name>
<feature type="non-terminal residue" evidence="2">
    <location>
        <position position="1"/>
    </location>
</feature>
<dbReference type="InterPro" id="IPR007742">
    <property type="entry name" value="NosD_dom"/>
</dbReference>
<proteinExistence type="predicted"/>
<dbReference type="SUPFAM" id="SSF51126">
    <property type="entry name" value="Pectin lyase-like"/>
    <property type="match status" value="1"/>
</dbReference>
<evidence type="ECO:0000313" key="2">
    <source>
        <dbReference type="EMBL" id="GAH49806.1"/>
    </source>
</evidence>
<dbReference type="InterPro" id="IPR011050">
    <property type="entry name" value="Pectin_lyase_fold/virulence"/>
</dbReference>
<dbReference type="NCBIfam" id="TIGR03804">
    <property type="entry name" value="para_beta_helix"/>
    <property type="match status" value="1"/>
</dbReference>
<dbReference type="Pfam" id="PF05048">
    <property type="entry name" value="NosD"/>
    <property type="match status" value="1"/>
</dbReference>
<sequence>TQNSELNSIDPFMDLTYVNKIKSDPFTAKGAGIYLVETGENAITFNTISENDIGIIIFRSWFAKIQFNNIMDSTTGFDFIALLSLGYYPLNYWGSSITGPIMKSNRFFTLFPWSPIRILRSN</sequence>
<comment type="caution">
    <text evidence="2">The sequence shown here is derived from an EMBL/GenBank/DDBJ whole genome shotgun (WGS) entry which is preliminary data.</text>
</comment>
<dbReference type="InterPro" id="IPR022441">
    <property type="entry name" value="Para_beta_helix_rpt-2"/>
</dbReference>
<accession>X1FVW7</accession>
<gene>
    <name evidence="2" type="ORF">S03H2_29593</name>
</gene>
<feature type="domain" description="Periplasmic copper-binding protein NosD beta helix" evidence="1">
    <location>
        <begin position="19"/>
        <end position="74"/>
    </location>
</feature>